<reference evidence="2" key="2">
    <citation type="journal article" date="2021" name="PeerJ">
        <title>Extensive microbial diversity within the chicken gut microbiome revealed by metagenomics and culture.</title>
        <authorList>
            <person name="Gilroy R."/>
            <person name="Ravi A."/>
            <person name="Getino M."/>
            <person name="Pursley I."/>
            <person name="Horton D.L."/>
            <person name="Alikhan N.F."/>
            <person name="Baker D."/>
            <person name="Gharbi K."/>
            <person name="Hall N."/>
            <person name="Watson M."/>
            <person name="Adriaenssens E.M."/>
            <person name="Foster-Nyarko E."/>
            <person name="Jarju S."/>
            <person name="Secka A."/>
            <person name="Antonio M."/>
            <person name="Oren A."/>
            <person name="Chaudhuri R.R."/>
            <person name="La Ragione R."/>
            <person name="Hildebrand F."/>
            <person name="Pallen M.J."/>
        </authorList>
    </citation>
    <scope>NUCLEOTIDE SEQUENCE</scope>
    <source>
        <strain evidence="2">7463</strain>
    </source>
</reference>
<feature type="domain" description="Cyclophilin-like" evidence="1">
    <location>
        <begin position="28"/>
        <end position="133"/>
    </location>
</feature>
<dbReference type="Gene3D" id="2.40.100.20">
    <property type="match status" value="1"/>
</dbReference>
<evidence type="ECO:0000313" key="2">
    <source>
        <dbReference type="EMBL" id="HIU37737.1"/>
    </source>
</evidence>
<dbReference type="InterPro" id="IPR029000">
    <property type="entry name" value="Cyclophilin-like_dom_sf"/>
</dbReference>
<name>A0A9D1LGE9_9BURK</name>
<proteinExistence type="predicted"/>
<accession>A0A9D1LGE9</accession>
<gene>
    <name evidence="2" type="ORF">IAC56_05630</name>
</gene>
<organism evidence="2 3">
    <name type="scientific">Candidatus Aphodousia faecigallinarum</name>
    <dbReference type="NCBI Taxonomy" id="2840677"/>
    <lineage>
        <taxon>Bacteria</taxon>
        <taxon>Pseudomonadati</taxon>
        <taxon>Pseudomonadota</taxon>
        <taxon>Betaproteobacteria</taxon>
        <taxon>Burkholderiales</taxon>
        <taxon>Sutterellaceae</taxon>
        <taxon>Sutterellaceae incertae sedis</taxon>
        <taxon>Candidatus Aphodousia</taxon>
    </lineage>
</organism>
<protein>
    <recommendedName>
        <fullName evidence="1">Cyclophilin-like domain-containing protein</fullName>
    </recommendedName>
</protein>
<reference evidence="2" key="1">
    <citation type="submission" date="2020-10" db="EMBL/GenBank/DDBJ databases">
        <authorList>
            <person name="Gilroy R."/>
        </authorList>
    </citation>
    <scope>NUCLEOTIDE SEQUENCE</scope>
    <source>
        <strain evidence="2">7463</strain>
    </source>
</reference>
<evidence type="ECO:0000259" key="1">
    <source>
        <dbReference type="Pfam" id="PF18050"/>
    </source>
</evidence>
<dbReference type="Pfam" id="PF18050">
    <property type="entry name" value="Cyclophil_like2"/>
    <property type="match status" value="1"/>
</dbReference>
<dbReference type="InterPro" id="IPR041183">
    <property type="entry name" value="Cyclophilin-like"/>
</dbReference>
<evidence type="ECO:0000313" key="3">
    <source>
        <dbReference type="Proteomes" id="UP000824083"/>
    </source>
</evidence>
<dbReference type="SUPFAM" id="SSF50891">
    <property type="entry name" value="Cyclophilin-like"/>
    <property type="match status" value="1"/>
</dbReference>
<dbReference type="Proteomes" id="UP000824083">
    <property type="component" value="Unassembled WGS sequence"/>
</dbReference>
<comment type="caution">
    <text evidence="2">The sequence shown here is derived from an EMBL/GenBank/DDBJ whole genome shotgun (WGS) entry which is preliminary data.</text>
</comment>
<dbReference type="AlphaFoldDB" id="A0A9D1LGE9"/>
<dbReference type="EMBL" id="DVMY01000087">
    <property type="protein sequence ID" value="HIU37737.1"/>
    <property type="molecule type" value="Genomic_DNA"/>
</dbReference>
<sequence length="139" mass="15503">MHKTIHCIFALFALIFGEMTMAQPIEVVIGKNVYSIELAEHDAAKSFVSRLPMTLKFENFGSTERIAYLKNALTIGNAPTSTAPKVGDFAYYIPWGNVCVFIKDFRHSEDLVPMGKLSAEATEAIRTSADAEVIFRLRQ</sequence>